<evidence type="ECO:0000256" key="5">
    <source>
        <dbReference type="ARBA" id="ARBA00022958"/>
    </source>
</evidence>
<dbReference type="GO" id="GO:0006177">
    <property type="term" value="P:GMP biosynthetic process"/>
    <property type="evidence" value="ECO:0007669"/>
    <property type="project" value="UniProtKB-KW"/>
</dbReference>
<dbReference type="Gene3D" id="3.20.20.70">
    <property type="entry name" value="Aldolase class I"/>
    <property type="match status" value="1"/>
</dbReference>
<comment type="caution">
    <text evidence="10">The sequence shown here is derived from an EMBL/GenBank/DDBJ whole genome shotgun (WGS) entry which is preliminary data.</text>
</comment>
<comment type="catalytic activity">
    <reaction evidence="8">
        <text>IMP + NAD(+) + H2O = XMP + NADH + H(+)</text>
        <dbReference type="Rhea" id="RHEA:11708"/>
        <dbReference type="ChEBI" id="CHEBI:15377"/>
        <dbReference type="ChEBI" id="CHEBI:15378"/>
        <dbReference type="ChEBI" id="CHEBI:57464"/>
        <dbReference type="ChEBI" id="CHEBI:57540"/>
        <dbReference type="ChEBI" id="CHEBI:57945"/>
        <dbReference type="ChEBI" id="CHEBI:58053"/>
        <dbReference type="EC" id="1.1.1.205"/>
    </reaction>
</comment>
<dbReference type="InterPro" id="IPR005990">
    <property type="entry name" value="IMP_DH"/>
</dbReference>
<keyword evidence="6" id="KW-0560">Oxidoreductase</keyword>
<evidence type="ECO:0000256" key="8">
    <source>
        <dbReference type="ARBA" id="ARBA00048028"/>
    </source>
</evidence>
<dbReference type="PANTHER" id="PTHR11911:SF111">
    <property type="entry name" value="INOSINE-5'-MONOPHOSPHATE DEHYDROGENASE"/>
    <property type="match status" value="1"/>
</dbReference>
<reference evidence="10 11" key="1">
    <citation type="journal article" date="2016" name="Nat. Commun.">
        <title>Thousands of microbial genomes shed light on interconnected biogeochemical processes in an aquifer system.</title>
        <authorList>
            <person name="Anantharaman K."/>
            <person name="Brown C.T."/>
            <person name="Hug L.A."/>
            <person name="Sharon I."/>
            <person name="Castelle C.J."/>
            <person name="Probst A.J."/>
            <person name="Thomas B.C."/>
            <person name="Singh A."/>
            <person name="Wilkins M.J."/>
            <person name="Karaoz U."/>
            <person name="Brodie E.L."/>
            <person name="Williams K.H."/>
            <person name="Hubbard S.S."/>
            <person name="Banfield J.F."/>
        </authorList>
    </citation>
    <scope>NUCLEOTIDE SEQUENCE [LARGE SCALE GENOMIC DNA]</scope>
</reference>
<keyword evidence="4" id="KW-0658">Purine biosynthesis</keyword>
<dbReference type="PROSITE" id="PS00487">
    <property type="entry name" value="IMP_DH_GMP_RED"/>
    <property type="match status" value="1"/>
</dbReference>
<sequence length="349" mass="36609">MARIPLGITFDDVLLIPQRSDVNPAEVDVKARLTKNIVLQAPLASAVMDTVTEAKMAIALAKEGGIGFLHRNCSIAEQVAMVQTVKNQSKSLLVGAGIGPHDLERAKALDKAGVDVISIDCAHAHKTQIIADAKKIKKAIQADLVIGNIATAEAARAFVAFADALKVGVGPGSICTTRIVSGVGVPQLTAIMDVAKAVKANHVPVIADGGIRFSGDIVKALAAGADSVMLGSLFAGTDEAPGEILEVEGKKYKSYRGMGSFAAMQKGKAVDRYSHKGSGKHVAEGVDALTPYKGPLAEVVFQMLGGLRSGMGYVGAKNIRELHRKAKFIQITQAGREESHPHSVILKKL</sequence>
<dbReference type="AlphaFoldDB" id="A0A1G2QVK1"/>
<organism evidence="10 11">
    <name type="scientific">Candidatus Wildermuthbacteria bacterium RIFCSPHIGHO2_01_FULL_48_27b</name>
    <dbReference type="NCBI Taxonomy" id="1802447"/>
    <lineage>
        <taxon>Bacteria</taxon>
        <taxon>Candidatus Wildermuthiibacteriota</taxon>
    </lineage>
</organism>
<dbReference type="InterPro" id="IPR013785">
    <property type="entry name" value="Aldolase_TIM"/>
</dbReference>
<dbReference type="FunFam" id="3.20.20.70:FF:000424">
    <property type="entry name" value="Inosine-5'-monophosphate dehydrogenase 2"/>
    <property type="match status" value="1"/>
</dbReference>
<evidence type="ECO:0000256" key="7">
    <source>
        <dbReference type="ARBA" id="ARBA00023027"/>
    </source>
</evidence>
<dbReference type="EMBL" id="MHTS01000013">
    <property type="protein sequence ID" value="OHA64523.1"/>
    <property type="molecule type" value="Genomic_DNA"/>
</dbReference>
<evidence type="ECO:0000256" key="2">
    <source>
        <dbReference type="ARBA" id="ARBA00005502"/>
    </source>
</evidence>
<evidence type="ECO:0000259" key="9">
    <source>
        <dbReference type="Pfam" id="PF00478"/>
    </source>
</evidence>
<evidence type="ECO:0000313" key="10">
    <source>
        <dbReference type="EMBL" id="OHA64523.1"/>
    </source>
</evidence>
<keyword evidence="5" id="KW-0630">Potassium</keyword>
<dbReference type="PANTHER" id="PTHR11911">
    <property type="entry name" value="INOSINE-5-MONOPHOSPHATE DEHYDROGENASE RELATED"/>
    <property type="match status" value="1"/>
</dbReference>
<evidence type="ECO:0000256" key="6">
    <source>
        <dbReference type="ARBA" id="ARBA00023002"/>
    </source>
</evidence>
<dbReference type="InterPro" id="IPR001093">
    <property type="entry name" value="IMP_DH_GMPRt"/>
</dbReference>
<dbReference type="Pfam" id="PF00478">
    <property type="entry name" value="IMPDH"/>
    <property type="match status" value="1"/>
</dbReference>
<evidence type="ECO:0000313" key="11">
    <source>
        <dbReference type="Proteomes" id="UP000178170"/>
    </source>
</evidence>
<evidence type="ECO:0000256" key="3">
    <source>
        <dbReference type="ARBA" id="ARBA00022749"/>
    </source>
</evidence>
<evidence type="ECO:0000256" key="1">
    <source>
        <dbReference type="ARBA" id="ARBA00001958"/>
    </source>
</evidence>
<comment type="similarity">
    <text evidence="2">Belongs to the IMPDH/GMPR family.</text>
</comment>
<dbReference type="GO" id="GO:0006183">
    <property type="term" value="P:GTP biosynthetic process"/>
    <property type="evidence" value="ECO:0007669"/>
    <property type="project" value="TreeGrafter"/>
</dbReference>
<evidence type="ECO:0000256" key="4">
    <source>
        <dbReference type="ARBA" id="ARBA00022755"/>
    </source>
</evidence>
<keyword evidence="3" id="KW-0332">GMP biosynthesis</keyword>
<gene>
    <name evidence="10" type="ORF">A2843_00455</name>
</gene>
<accession>A0A1G2QVK1</accession>
<name>A0A1G2QVK1_9BACT</name>
<feature type="domain" description="IMP dehydrogenase/GMP reductase" evidence="9">
    <location>
        <begin position="7"/>
        <end position="342"/>
    </location>
</feature>
<dbReference type="InterPro" id="IPR015875">
    <property type="entry name" value="IMP_DH/GMP_Rdtase_CS"/>
</dbReference>
<comment type="cofactor">
    <cofactor evidence="1">
        <name>K(+)</name>
        <dbReference type="ChEBI" id="CHEBI:29103"/>
    </cofactor>
</comment>
<dbReference type="GO" id="GO:0003938">
    <property type="term" value="F:IMP dehydrogenase activity"/>
    <property type="evidence" value="ECO:0007669"/>
    <property type="project" value="UniProtKB-EC"/>
</dbReference>
<dbReference type="CDD" id="cd00381">
    <property type="entry name" value="IMPDH"/>
    <property type="match status" value="1"/>
</dbReference>
<dbReference type="SMART" id="SM01240">
    <property type="entry name" value="IMPDH"/>
    <property type="match status" value="1"/>
</dbReference>
<keyword evidence="7" id="KW-0520">NAD</keyword>
<protein>
    <submittedName>
        <fullName evidence="10">Guanosine monophosphate reductase</fullName>
    </submittedName>
</protein>
<proteinExistence type="inferred from homology"/>
<dbReference type="SUPFAM" id="SSF51412">
    <property type="entry name" value="Inosine monophosphate dehydrogenase (IMPDH)"/>
    <property type="match status" value="1"/>
</dbReference>
<dbReference type="Proteomes" id="UP000178170">
    <property type="component" value="Unassembled WGS sequence"/>
</dbReference>